<reference evidence="8" key="2">
    <citation type="submission" date="2008-08" db="EMBL/GenBank/DDBJ databases">
        <authorList>
            <consortium name="Diatom Consortium"/>
            <person name="Grigoriev I."/>
            <person name="Grimwood J."/>
            <person name="Kuo A."/>
            <person name="Otillar R.P."/>
            <person name="Salamov A."/>
            <person name="Detter J.C."/>
            <person name="Lindquist E."/>
            <person name="Shapiro H."/>
            <person name="Lucas S."/>
            <person name="Glavina del Rio T."/>
            <person name="Pitluck S."/>
            <person name="Rokhsar D."/>
            <person name="Bowler C."/>
        </authorList>
    </citation>
    <scope>GENOME REANNOTATION</scope>
    <source>
        <strain evidence="8">CCAP 1055/1</strain>
    </source>
</reference>
<evidence type="ECO:0000256" key="4">
    <source>
        <dbReference type="ARBA" id="ARBA00023136"/>
    </source>
</evidence>
<accession>B7GDR6</accession>
<feature type="transmembrane region" description="Helical" evidence="5">
    <location>
        <begin position="261"/>
        <end position="284"/>
    </location>
</feature>
<evidence type="ECO:0000256" key="1">
    <source>
        <dbReference type="ARBA" id="ARBA00004141"/>
    </source>
</evidence>
<feature type="transmembrane region" description="Helical" evidence="5">
    <location>
        <begin position="304"/>
        <end position="322"/>
    </location>
</feature>
<dbReference type="AlphaFoldDB" id="B7GDR6"/>
<reference evidence="7 8" key="1">
    <citation type="journal article" date="2008" name="Nature">
        <title>The Phaeodactylum genome reveals the evolutionary history of diatom genomes.</title>
        <authorList>
            <person name="Bowler C."/>
            <person name="Allen A.E."/>
            <person name="Badger J.H."/>
            <person name="Grimwood J."/>
            <person name="Jabbari K."/>
            <person name="Kuo A."/>
            <person name="Maheswari U."/>
            <person name="Martens C."/>
            <person name="Maumus F."/>
            <person name="Otillar R.P."/>
            <person name="Rayko E."/>
            <person name="Salamov A."/>
            <person name="Vandepoele K."/>
            <person name="Beszteri B."/>
            <person name="Gruber A."/>
            <person name="Heijde M."/>
            <person name="Katinka M."/>
            <person name="Mock T."/>
            <person name="Valentin K."/>
            <person name="Verret F."/>
            <person name="Berges J.A."/>
            <person name="Brownlee C."/>
            <person name="Cadoret J.P."/>
            <person name="Chiovitti A."/>
            <person name="Choi C.J."/>
            <person name="Coesel S."/>
            <person name="De Martino A."/>
            <person name="Detter J.C."/>
            <person name="Durkin C."/>
            <person name="Falciatore A."/>
            <person name="Fournet J."/>
            <person name="Haruta M."/>
            <person name="Huysman M.J."/>
            <person name="Jenkins B.D."/>
            <person name="Jiroutova K."/>
            <person name="Jorgensen R.E."/>
            <person name="Joubert Y."/>
            <person name="Kaplan A."/>
            <person name="Kroger N."/>
            <person name="Kroth P.G."/>
            <person name="La Roche J."/>
            <person name="Lindquist E."/>
            <person name="Lommer M."/>
            <person name="Martin-Jezequel V."/>
            <person name="Lopez P.J."/>
            <person name="Lucas S."/>
            <person name="Mangogna M."/>
            <person name="McGinnis K."/>
            <person name="Medlin L.K."/>
            <person name="Montsant A."/>
            <person name="Oudot-Le Secq M.P."/>
            <person name="Napoli C."/>
            <person name="Obornik M."/>
            <person name="Parker M.S."/>
            <person name="Petit J.L."/>
            <person name="Porcel B.M."/>
            <person name="Poulsen N."/>
            <person name="Robison M."/>
            <person name="Rychlewski L."/>
            <person name="Rynearson T.A."/>
            <person name="Schmutz J."/>
            <person name="Shapiro H."/>
            <person name="Siaut M."/>
            <person name="Stanley M."/>
            <person name="Sussman M.R."/>
            <person name="Taylor A.R."/>
            <person name="Vardi A."/>
            <person name="von Dassow P."/>
            <person name="Vyverman W."/>
            <person name="Willis A."/>
            <person name="Wyrwicz L.S."/>
            <person name="Rokhsar D.S."/>
            <person name="Weissenbach J."/>
            <person name="Armbrust E.V."/>
            <person name="Green B.R."/>
            <person name="Van de Peer Y."/>
            <person name="Grigoriev I.V."/>
        </authorList>
    </citation>
    <scope>NUCLEOTIDE SEQUENCE [LARGE SCALE GENOMIC DNA]</scope>
    <source>
        <strain evidence="7 8">CCAP 1055/1</strain>
    </source>
</reference>
<keyword evidence="3 5" id="KW-1133">Transmembrane helix</keyword>
<dbReference type="Pfam" id="PF00916">
    <property type="entry name" value="Sulfate_transp"/>
    <property type="match status" value="1"/>
</dbReference>
<evidence type="ECO:0000259" key="6">
    <source>
        <dbReference type="Pfam" id="PF00916"/>
    </source>
</evidence>
<dbReference type="PANTHER" id="PTHR43310:SF2">
    <property type="entry name" value="SLC26A_SULP TRANSPORTER DOMAIN-CONTAINING PROTEIN"/>
    <property type="match status" value="1"/>
</dbReference>
<evidence type="ECO:0000313" key="8">
    <source>
        <dbReference type="Proteomes" id="UP000000759"/>
    </source>
</evidence>
<dbReference type="GO" id="GO:0016020">
    <property type="term" value="C:membrane"/>
    <property type="evidence" value="ECO:0007669"/>
    <property type="project" value="UniProtKB-SubCell"/>
</dbReference>
<dbReference type="Proteomes" id="UP000000759">
    <property type="component" value="Chromosome 28"/>
</dbReference>
<evidence type="ECO:0000313" key="7">
    <source>
        <dbReference type="EMBL" id="EEC43308.1"/>
    </source>
</evidence>
<feature type="transmembrane region" description="Helical" evidence="5">
    <location>
        <begin position="204"/>
        <end position="223"/>
    </location>
</feature>
<evidence type="ECO:0000256" key="2">
    <source>
        <dbReference type="ARBA" id="ARBA00022692"/>
    </source>
</evidence>
<organism evidence="7 8">
    <name type="scientific">Phaeodactylum tricornutum (strain CCAP 1055/1)</name>
    <dbReference type="NCBI Taxonomy" id="556484"/>
    <lineage>
        <taxon>Eukaryota</taxon>
        <taxon>Sar</taxon>
        <taxon>Stramenopiles</taxon>
        <taxon>Ochrophyta</taxon>
        <taxon>Bacillariophyta</taxon>
        <taxon>Bacillariophyceae</taxon>
        <taxon>Bacillariophycidae</taxon>
        <taxon>Naviculales</taxon>
        <taxon>Phaeodactylaceae</taxon>
        <taxon>Phaeodactylum</taxon>
    </lineage>
</organism>
<feature type="transmembrane region" description="Helical" evidence="5">
    <location>
        <begin position="334"/>
        <end position="352"/>
    </location>
</feature>
<protein>
    <recommendedName>
        <fullName evidence="6">SLC26A/SulP transporter domain-containing protein</fullName>
    </recommendedName>
</protein>
<feature type="domain" description="SLC26A/SulP transporter" evidence="6">
    <location>
        <begin position="178"/>
        <end position="556"/>
    </location>
</feature>
<dbReference type="STRING" id="556484.B7GDR6"/>
<dbReference type="InterPro" id="IPR052706">
    <property type="entry name" value="Membrane-Transporter-like"/>
</dbReference>
<keyword evidence="4 5" id="KW-0472">Membrane</keyword>
<dbReference type="KEGG" id="pti:PHATRDRAFT_50333"/>
<keyword evidence="8" id="KW-1185">Reference proteome</keyword>
<evidence type="ECO:0000256" key="5">
    <source>
        <dbReference type="SAM" id="Phobius"/>
    </source>
</evidence>
<dbReference type="InterPro" id="IPR011547">
    <property type="entry name" value="SLC26A/SulP_dom"/>
</dbReference>
<evidence type="ECO:0000256" key="3">
    <source>
        <dbReference type="ARBA" id="ARBA00022989"/>
    </source>
</evidence>
<name>B7GDR6_PHATC</name>
<dbReference type="PANTHER" id="PTHR43310">
    <property type="entry name" value="SULFATE TRANSPORTER YBAR-RELATED"/>
    <property type="match status" value="1"/>
</dbReference>
<feature type="transmembrane region" description="Helical" evidence="5">
    <location>
        <begin position="358"/>
        <end position="378"/>
    </location>
</feature>
<keyword evidence="2 5" id="KW-0812">Transmembrane</keyword>
<feature type="transmembrane region" description="Helical" evidence="5">
    <location>
        <begin position="167"/>
        <end position="192"/>
    </location>
</feature>
<comment type="subcellular location">
    <subcellularLocation>
        <location evidence="1">Membrane</location>
        <topology evidence="1">Multi-pass membrane protein</topology>
    </subcellularLocation>
</comment>
<dbReference type="eggNOG" id="KOG0236">
    <property type="taxonomic scope" value="Eukaryota"/>
</dbReference>
<sequence length="619" mass="68101">MDPSIGSVQDDPPLLHPLEHSQKERIVNDMDNAVRLDSNNSDRAAQTFQLLGRQSSDDTRLIRPCPQRQEFSSCWVSDTTTPMTSRPHFTLSDSPRPLRRVRSRSLGASIEHTDIEWSLISPMDRSLIPNQLKSSIKPTMDLELINAATPEGKKEETRKIQGKTTPVFISAMYGMINATIVLPVLMSFGAIIYRDQAFSPYMPVLVKLTVVSGVVHQLCFSTLSSLPFAVGQVQDAGLIFLSSMASHMVEHCRSRGYDDETLLATTTIGLSLCTALLGCGLVLIGQFQLAQYVQLLPTSVVGGYLAFIGWFCGMSGVGLMAASTEVSFAVLLDNWQFVVPGIAGGVVIYVSVRYLRHMAVLPTCIAVLLLLFYSTLWATTTSIDEAAKSGWIRETDAPPPWYKTWEYLKLDKVAWSVIPELVLTELSMIFVVALSSSLDVAAIELELKEPLDYNGELKMVGLSNLVSGLTGGYTGSYIFSQSIFSLRAGIRSRIAGYVLAACQVVYLLVPFPILAYVPNFFFGSLLSMICVDLMYEWLWDVRNKVTPVEYMVCLATFGLIQVAGVEYGILLGVVVFLLCQRLGFDVGNQRQNAELDEAVDAPSIPINSTDGNPQRYGSL</sequence>
<dbReference type="OMA" id="AGCEWEW"/>
<proteinExistence type="predicted"/>
<dbReference type="PaxDb" id="2850-Phatr50333"/>
<dbReference type="RefSeq" id="XP_002185176.1">
    <property type="nucleotide sequence ID" value="XM_002185140.1"/>
</dbReference>
<feature type="transmembrane region" description="Helical" evidence="5">
    <location>
        <begin position="494"/>
        <end position="514"/>
    </location>
</feature>
<dbReference type="HOGENOM" id="CLU_441784_0_0_1"/>
<dbReference type="EMBL" id="CM000630">
    <property type="protein sequence ID" value="EEC43308.1"/>
    <property type="molecule type" value="Genomic_DNA"/>
</dbReference>
<dbReference type="GeneID" id="7199072"/>
<feature type="transmembrane region" description="Helical" evidence="5">
    <location>
        <begin position="550"/>
        <end position="578"/>
    </location>
</feature>
<gene>
    <name evidence="7" type="ORF">PHATRDRAFT_50333</name>
</gene>
<dbReference type="InParanoid" id="B7GDR6"/>
<dbReference type="OrthoDB" id="409725at2759"/>